<evidence type="ECO:0000313" key="3">
    <source>
        <dbReference type="Proteomes" id="UP001501116"/>
    </source>
</evidence>
<evidence type="ECO:0000313" key="2">
    <source>
        <dbReference type="EMBL" id="GAA1960724.1"/>
    </source>
</evidence>
<dbReference type="Proteomes" id="UP001501116">
    <property type="component" value="Unassembled WGS sequence"/>
</dbReference>
<name>A0ABN2QYZ2_9PSEU</name>
<gene>
    <name evidence="2" type="ORF">GCM10009754_34200</name>
</gene>
<accession>A0ABN2QYZ2</accession>
<dbReference type="EMBL" id="BAAANN010000012">
    <property type="protein sequence ID" value="GAA1960724.1"/>
    <property type="molecule type" value="Genomic_DNA"/>
</dbReference>
<evidence type="ECO:0000256" key="1">
    <source>
        <dbReference type="SAM" id="Phobius"/>
    </source>
</evidence>
<feature type="transmembrane region" description="Helical" evidence="1">
    <location>
        <begin position="57"/>
        <end position="81"/>
    </location>
</feature>
<evidence type="ECO:0008006" key="4">
    <source>
        <dbReference type="Google" id="ProtNLM"/>
    </source>
</evidence>
<protein>
    <recommendedName>
        <fullName evidence="4">PH domain-containing protein</fullName>
    </recommendedName>
</protein>
<keyword evidence="1" id="KW-1133">Transmembrane helix</keyword>
<keyword evidence="3" id="KW-1185">Reference proteome</keyword>
<comment type="caution">
    <text evidence="2">The sequence shown here is derived from an EMBL/GenBank/DDBJ whole genome shotgun (WGS) entry which is preliminary data.</text>
</comment>
<keyword evidence="1" id="KW-0472">Membrane</keyword>
<proteinExistence type="predicted"/>
<keyword evidence="1" id="KW-0812">Transmembrane</keyword>
<organism evidence="2 3">
    <name type="scientific">Amycolatopsis minnesotensis</name>
    <dbReference type="NCBI Taxonomy" id="337894"/>
    <lineage>
        <taxon>Bacteria</taxon>
        <taxon>Bacillati</taxon>
        <taxon>Actinomycetota</taxon>
        <taxon>Actinomycetes</taxon>
        <taxon>Pseudonocardiales</taxon>
        <taxon>Pseudonocardiaceae</taxon>
        <taxon>Amycolatopsis</taxon>
    </lineage>
</organism>
<feature type="transmembrane region" description="Helical" evidence="1">
    <location>
        <begin position="24"/>
        <end position="45"/>
    </location>
</feature>
<sequence>MPEQTDPAALGAVLSRYHVSHKRLLAIGAGALAAAAILCVLTIPMTRSGYSYRYSTAISIGICGISFTTAIAVIMIVFLVLRGLSETFDVRTGGLAHKAKGRIRAWPWQAVASLKPVHTPRSTWLTRMLIRDYTCAVQFADGAKIRFTGALDGYEDLEQAIRANCPQCTVEQGG</sequence>
<reference evidence="2 3" key="1">
    <citation type="journal article" date="2019" name="Int. J. Syst. Evol. Microbiol.">
        <title>The Global Catalogue of Microorganisms (GCM) 10K type strain sequencing project: providing services to taxonomists for standard genome sequencing and annotation.</title>
        <authorList>
            <consortium name="The Broad Institute Genomics Platform"/>
            <consortium name="The Broad Institute Genome Sequencing Center for Infectious Disease"/>
            <person name="Wu L."/>
            <person name="Ma J."/>
        </authorList>
    </citation>
    <scope>NUCLEOTIDE SEQUENCE [LARGE SCALE GENOMIC DNA]</scope>
    <source>
        <strain evidence="2 3">JCM 14545</strain>
    </source>
</reference>